<comment type="caution">
    <text evidence="5">The sequence shown here is derived from an EMBL/GenBank/DDBJ whole genome shotgun (WGS) entry which is preliminary data.</text>
</comment>
<feature type="coiled-coil region" evidence="2">
    <location>
        <begin position="148"/>
        <end position="175"/>
    </location>
</feature>
<gene>
    <name evidence="5" type="ORF">AAHA92_02961</name>
</gene>
<dbReference type="GO" id="GO:0005737">
    <property type="term" value="C:cytoplasm"/>
    <property type="evidence" value="ECO:0007669"/>
    <property type="project" value="UniProtKB-ARBA"/>
</dbReference>
<protein>
    <submittedName>
        <fullName evidence="5">BAG family molecular chaperone regulator 2-like</fullName>
    </submittedName>
</protein>
<dbReference type="AlphaFoldDB" id="A0ABD1IFJ8"/>
<evidence type="ECO:0000256" key="2">
    <source>
        <dbReference type="SAM" id="Coils"/>
    </source>
</evidence>
<dbReference type="Pfam" id="PF00240">
    <property type="entry name" value="ubiquitin"/>
    <property type="match status" value="1"/>
</dbReference>
<dbReference type="InterPro" id="IPR039773">
    <property type="entry name" value="BAG_chaperone_regulator"/>
</dbReference>
<keyword evidence="1" id="KW-0143">Chaperone</keyword>
<dbReference type="InterPro" id="IPR000626">
    <property type="entry name" value="Ubiquitin-like_dom"/>
</dbReference>
<evidence type="ECO:0000313" key="5">
    <source>
        <dbReference type="EMBL" id="KAL1567486.1"/>
    </source>
</evidence>
<feature type="domain" description="Ubiquitin-like" evidence="4">
    <location>
        <begin position="59"/>
        <end position="129"/>
    </location>
</feature>
<feature type="compositionally biased region" description="Low complexity" evidence="3">
    <location>
        <begin position="17"/>
        <end position="31"/>
    </location>
</feature>
<dbReference type="PANTHER" id="PTHR12329:SF17">
    <property type="entry name" value="OS04G0619900 PROTEIN"/>
    <property type="match status" value="1"/>
</dbReference>
<feature type="compositionally biased region" description="Basic and acidic residues" evidence="3">
    <location>
        <begin position="1"/>
        <end position="16"/>
    </location>
</feature>
<dbReference type="SUPFAM" id="SSF63491">
    <property type="entry name" value="BAG domain"/>
    <property type="match status" value="1"/>
</dbReference>
<dbReference type="InterPro" id="IPR029071">
    <property type="entry name" value="Ubiquitin-like_domsf"/>
</dbReference>
<accession>A0ABD1IFJ8</accession>
<dbReference type="PROSITE" id="PS50053">
    <property type="entry name" value="UBIQUITIN_2"/>
    <property type="match status" value="1"/>
</dbReference>
<dbReference type="Gene3D" id="1.20.58.120">
    <property type="entry name" value="BAG domain"/>
    <property type="match status" value="1"/>
</dbReference>
<evidence type="ECO:0000313" key="6">
    <source>
        <dbReference type="Proteomes" id="UP001567538"/>
    </source>
</evidence>
<dbReference type="SMART" id="SM00213">
    <property type="entry name" value="UBQ"/>
    <property type="match status" value="1"/>
</dbReference>
<name>A0ABD1IFJ8_SALDI</name>
<dbReference type="Gene3D" id="3.10.20.90">
    <property type="entry name" value="Phosphatidylinositol 3-kinase Catalytic Subunit, Chain A, domain 1"/>
    <property type="match status" value="1"/>
</dbReference>
<keyword evidence="2" id="KW-0175">Coiled coil</keyword>
<dbReference type="Pfam" id="PF02179">
    <property type="entry name" value="BAG"/>
    <property type="match status" value="1"/>
</dbReference>
<sequence>MRIPEMMKRRLRRGEAVESVTTTSSSSSAASELVEWEMRPGGMLVQKRSESSSGDLSTPNLRIRVMYGAVLVQISANAQSTFGELKKLLTAETGLQPAEQRLIFRGKERENGEYLDTCGVKDRSKVVLIDDPESKERRMVEMRRKAKLETIQRLIDNVSTEIDRLVEQVDVIEKSIANGKRVAELQITTLIEMLMQQAVKLDNIPAAVDVCPHRDSQGERVQKCVEKLDVLKVLNAKQKVPPSVVISTWETFDPSPAANQWELFD</sequence>
<keyword evidence="6" id="KW-1185">Reference proteome</keyword>
<dbReference type="Proteomes" id="UP001567538">
    <property type="component" value="Unassembled WGS sequence"/>
</dbReference>
<dbReference type="SUPFAM" id="SSF54236">
    <property type="entry name" value="Ubiquitin-like"/>
    <property type="match status" value="1"/>
</dbReference>
<feature type="region of interest" description="Disordered" evidence="3">
    <location>
        <begin position="1"/>
        <end position="31"/>
    </location>
</feature>
<dbReference type="InterPro" id="IPR036533">
    <property type="entry name" value="BAG_dom_sf"/>
</dbReference>
<evidence type="ECO:0000256" key="1">
    <source>
        <dbReference type="ARBA" id="ARBA00023186"/>
    </source>
</evidence>
<evidence type="ECO:0000259" key="4">
    <source>
        <dbReference type="PROSITE" id="PS50053"/>
    </source>
</evidence>
<evidence type="ECO:0000256" key="3">
    <source>
        <dbReference type="SAM" id="MobiDB-lite"/>
    </source>
</evidence>
<proteinExistence type="predicted"/>
<reference evidence="5 6" key="1">
    <citation type="submission" date="2024-06" db="EMBL/GenBank/DDBJ databases">
        <title>A chromosome level genome sequence of Diviner's sage (Salvia divinorum).</title>
        <authorList>
            <person name="Ford S.A."/>
            <person name="Ro D.-K."/>
            <person name="Ness R.W."/>
            <person name="Phillips M.A."/>
        </authorList>
    </citation>
    <scope>NUCLEOTIDE SEQUENCE [LARGE SCALE GENOMIC DNA]</scope>
    <source>
        <strain evidence="5">SAF-2024a</strain>
        <tissue evidence="5">Leaf</tissue>
    </source>
</reference>
<dbReference type="EMBL" id="JBEAFC010000002">
    <property type="protein sequence ID" value="KAL1567486.1"/>
    <property type="molecule type" value="Genomic_DNA"/>
</dbReference>
<organism evidence="5 6">
    <name type="scientific">Salvia divinorum</name>
    <name type="common">Maria pastora</name>
    <name type="synonym">Diviner's sage</name>
    <dbReference type="NCBI Taxonomy" id="28513"/>
    <lineage>
        <taxon>Eukaryota</taxon>
        <taxon>Viridiplantae</taxon>
        <taxon>Streptophyta</taxon>
        <taxon>Embryophyta</taxon>
        <taxon>Tracheophyta</taxon>
        <taxon>Spermatophyta</taxon>
        <taxon>Magnoliopsida</taxon>
        <taxon>eudicotyledons</taxon>
        <taxon>Gunneridae</taxon>
        <taxon>Pentapetalae</taxon>
        <taxon>asterids</taxon>
        <taxon>lamiids</taxon>
        <taxon>Lamiales</taxon>
        <taxon>Lamiaceae</taxon>
        <taxon>Nepetoideae</taxon>
        <taxon>Mentheae</taxon>
        <taxon>Salviinae</taxon>
        <taxon>Salvia</taxon>
        <taxon>Salvia subgen. Calosphace</taxon>
    </lineage>
</organism>
<dbReference type="InterPro" id="IPR003103">
    <property type="entry name" value="BAG_domain"/>
</dbReference>
<dbReference type="PANTHER" id="PTHR12329">
    <property type="entry name" value="BCL2-ASSOCIATED ATHANOGENE"/>
    <property type="match status" value="1"/>
</dbReference>